<dbReference type="SMART" id="SM00274">
    <property type="entry name" value="FOLN"/>
    <property type="match status" value="2"/>
</dbReference>
<feature type="domain" description="Follistatin-like" evidence="2">
    <location>
        <begin position="175"/>
        <end position="203"/>
    </location>
</feature>
<dbReference type="Proteomes" id="UP001328107">
    <property type="component" value="Unassembled WGS sequence"/>
</dbReference>
<feature type="domain" description="Follistatin-like" evidence="2">
    <location>
        <begin position="212"/>
        <end position="233"/>
    </location>
</feature>
<dbReference type="EMBL" id="BTRK01000003">
    <property type="protein sequence ID" value="GMR42701.1"/>
    <property type="molecule type" value="Genomic_DNA"/>
</dbReference>
<feature type="signal peptide" evidence="1">
    <location>
        <begin position="1"/>
        <end position="27"/>
    </location>
</feature>
<proteinExistence type="predicted"/>
<evidence type="ECO:0000259" key="2">
    <source>
        <dbReference type="SMART" id="SM00274"/>
    </source>
</evidence>
<accession>A0AAN4ZPH1</accession>
<name>A0AAN4ZPH1_9BILA</name>
<dbReference type="InterPro" id="IPR003645">
    <property type="entry name" value="Fol_N"/>
</dbReference>
<organism evidence="3 4">
    <name type="scientific">Pristionchus mayeri</name>
    <dbReference type="NCBI Taxonomy" id="1317129"/>
    <lineage>
        <taxon>Eukaryota</taxon>
        <taxon>Metazoa</taxon>
        <taxon>Ecdysozoa</taxon>
        <taxon>Nematoda</taxon>
        <taxon>Chromadorea</taxon>
        <taxon>Rhabditida</taxon>
        <taxon>Rhabditina</taxon>
        <taxon>Diplogasteromorpha</taxon>
        <taxon>Diplogasteroidea</taxon>
        <taxon>Neodiplogasteridae</taxon>
        <taxon>Pristionchus</taxon>
    </lineage>
</organism>
<comment type="caution">
    <text evidence="3">The sequence shown here is derived from an EMBL/GenBank/DDBJ whole genome shotgun (WGS) entry which is preliminary data.</text>
</comment>
<evidence type="ECO:0000313" key="4">
    <source>
        <dbReference type="Proteomes" id="UP001328107"/>
    </source>
</evidence>
<feature type="non-terminal residue" evidence="3">
    <location>
        <position position="1"/>
    </location>
</feature>
<feature type="chain" id="PRO_5043046405" description="Follistatin-like domain-containing protein" evidence="1">
    <location>
        <begin position="28"/>
        <end position="246"/>
    </location>
</feature>
<evidence type="ECO:0000313" key="3">
    <source>
        <dbReference type="EMBL" id="GMR42701.1"/>
    </source>
</evidence>
<keyword evidence="4" id="KW-1185">Reference proteome</keyword>
<protein>
    <recommendedName>
        <fullName evidence="2">Follistatin-like domain-containing protein</fullName>
    </recommendedName>
</protein>
<keyword evidence="1" id="KW-0732">Signal</keyword>
<evidence type="ECO:0000256" key="1">
    <source>
        <dbReference type="SAM" id="SignalP"/>
    </source>
</evidence>
<reference evidence="4" key="1">
    <citation type="submission" date="2022-10" db="EMBL/GenBank/DDBJ databases">
        <title>Genome assembly of Pristionchus species.</title>
        <authorList>
            <person name="Yoshida K."/>
            <person name="Sommer R.J."/>
        </authorList>
    </citation>
    <scope>NUCLEOTIDE SEQUENCE [LARGE SCALE GENOMIC DNA]</scope>
    <source>
        <strain evidence="4">RS5460</strain>
    </source>
</reference>
<gene>
    <name evidence="3" type="ORF">PMAYCL1PPCAC_12896</name>
</gene>
<dbReference type="AlphaFoldDB" id="A0AAN4ZPH1"/>
<sequence length="246" mass="26981">VLLLPLRMHRLLLLTLALSAMFACATSSEDRNWEGQQLQSTFVGPEEIRDIRNQAEEFRHQRRRGHKHHGDSLDEVEVVFLPGPPSPTLPSPMIQSPILPMVPPHMIQNPAPMDPMLLPVPQPFDLPVEAMEGDNGVMVDPVPMIQPVIVEIPSSTLPPPPSSTPEGLVPEAILTCETTICHGGSVCLMEHNHIVGREEPTCVFTGSVSSSSCDDFRCSTGFRCQMKESSSCSRLPCPLNPICIPE</sequence>